<organism evidence="3 4">
    <name type="scientific">Trichocladium antarcticum</name>
    <dbReference type="NCBI Taxonomy" id="1450529"/>
    <lineage>
        <taxon>Eukaryota</taxon>
        <taxon>Fungi</taxon>
        <taxon>Dikarya</taxon>
        <taxon>Ascomycota</taxon>
        <taxon>Pezizomycotina</taxon>
        <taxon>Sordariomycetes</taxon>
        <taxon>Sordariomycetidae</taxon>
        <taxon>Sordariales</taxon>
        <taxon>Chaetomiaceae</taxon>
        <taxon>Trichocladium</taxon>
    </lineage>
</organism>
<reference evidence="3" key="2">
    <citation type="submission" date="2023-05" db="EMBL/GenBank/DDBJ databases">
        <authorList>
            <consortium name="Lawrence Berkeley National Laboratory"/>
            <person name="Steindorff A."/>
            <person name="Hensen N."/>
            <person name="Bonometti L."/>
            <person name="Westerberg I."/>
            <person name="Brannstrom I.O."/>
            <person name="Guillou S."/>
            <person name="Cros-Aarteil S."/>
            <person name="Calhoun S."/>
            <person name="Haridas S."/>
            <person name="Kuo A."/>
            <person name="Mondo S."/>
            <person name="Pangilinan J."/>
            <person name="Riley R."/>
            <person name="Labutti K."/>
            <person name="Andreopoulos B."/>
            <person name="Lipzen A."/>
            <person name="Chen C."/>
            <person name="Yanf M."/>
            <person name="Daum C."/>
            <person name="Ng V."/>
            <person name="Clum A."/>
            <person name="Ohm R."/>
            <person name="Martin F."/>
            <person name="Silar P."/>
            <person name="Natvig D."/>
            <person name="Lalanne C."/>
            <person name="Gautier V."/>
            <person name="Ament-Velasquez S.L."/>
            <person name="Kruys A."/>
            <person name="Hutchinson M.I."/>
            <person name="Powell A.J."/>
            <person name="Barry K."/>
            <person name="Miller A.N."/>
            <person name="Grigoriev I.V."/>
            <person name="Debuchy R."/>
            <person name="Gladieux P."/>
            <person name="Thoren M.H."/>
            <person name="Johannesson H."/>
        </authorList>
    </citation>
    <scope>NUCLEOTIDE SEQUENCE</scope>
    <source>
        <strain evidence="3">CBS 123565</strain>
    </source>
</reference>
<dbReference type="GO" id="GO:0000981">
    <property type="term" value="F:DNA-binding transcription factor activity, RNA polymerase II-specific"/>
    <property type="evidence" value="ECO:0007669"/>
    <property type="project" value="UniProtKB-ARBA"/>
</dbReference>
<protein>
    <recommendedName>
        <fullName evidence="2">HTH APSES-type domain-containing protein</fullName>
    </recommendedName>
</protein>
<dbReference type="EMBL" id="MU853435">
    <property type="protein sequence ID" value="KAK4130572.1"/>
    <property type="molecule type" value="Genomic_DNA"/>
</dbReference>
<dbReference type="AlphaFoldDB" id="A0AAN6UCN3"/>
<comment type="caution">
    <text evidence="3">The sequence shown here is derived from an EMBL/GenBank/DDBJ whole genome shotgun (WGS) entry which is preliminary data.</text>
</comment>
<evidence type="ECO:0000313" key="4">
    <source>
        <dbReference type="Proteomes" id="UP001304895"/>
    </source>
</evidence>
<feature type="compositionally biased region" description="Polar residues" evidence="1">
    <location>
        <begin position="448"/>
        <end position="459"/>
    </location>
</feature>
<feature type="domain" description="HTH APSES-type" evidence="2">
    <location>
        <begin position="107"/>
        <end position="225"/>
    </location>
</feature>
<keyword evidence="4" id="KW-1185">Reference proteome</keyword>
<proteinExistence type="predicted"/>
<feature type="region of interest" description="Disordered" evidence="1">
    <location>
        <begin position="1"/>
        <end position="20"/>
    </location>
</feature>
<dbReference type="InterPro" id="IPR051642">
    <property type="entry name" value="SWI6-like"/>
</dbReference>
<evidence type="ECO:0000313" key="3">
    <source>
        <dbReference type="EMBL" id="KAK4130572.1"/>
    </source>
</evidence>
<feature type="compositionally biased region" description="Polar residues" evidence="1">
    <location>
        <begin position="398"/>
        <end position="407"/>
    </location>
</feature>
<feature type="compositionally biased region" description="Basic and acidic residues" evidence="1">
    <location>
        <begin position="552"/>
        <end position="565"/>
    </location>
</feature>
<reference evidence="3" key="1">
    <citation type="journal article" date="2023" name="Mol. Phylogenet. Evol.">
        <title>Genome-scale phylogeny and comparative genomics of the fungal order Sordariales.</title>
        <authorList>
            <person name="Hensen N."/>
            <person name="Bonometti L."/>
            <person name="Westerberg I."/>
            <person name="Brannstrom I.O."/>
            <person name="Guillou S."/>
            <person name="Cros-Aarteil S."/>
            <person name="Calhoun S."/>
            <person name="Haridas S."/>
            <person name="Kuo A."/>
            <person name="Mondo S."/>
            <person name="Pangilinan J."/>
            <person name="Riley R."/>
            <person name="LaButti K."/>
            <person name="Andreopoulos B."/>
            <person name="Lipzen A."/>
            <person name="Chen C."/>
            <person name="Yan M."/>
            <person name="Daum C."/>
            <person name="Ng V."/>
            <person name="Clum A."/>
            <person name="Steindorff A."/>
            <person name="Ohm R.A."/>
            <person name="Martin F."/>
            <person name="Silar P."/>
            <person name="Natvig D.O."/>
            <person name="Lalanne C."/>
            <person name="Gautier V."/>
            <person name="Ament-Velasquez S.L."/>
            <person name="Kruys A."/>
            <person name="Hutchinson M.I."/>
            <person name="Powell A.J."/>
            <person name="Barry K."/>
            <person name="Miller A.N."/>
            <person name="Grigoriev I.V."/>
            <person name="Debuchy R."/>
            <person name="Gladieux P."/>
            <person name="Hiltunen Thoren M."/>
            <person name="Johannesson H."/>
        </authorList>
    </citation>
    <scope>NUCLEOTIDE SEQUENCE</scope>
    <source>
        <strain evidence="3">CBS 123565</strain>
    </source>
</reference>
<sequence>MVSVASLLNPEPPRAPLPTSRPIAAVRAPQTLSFHHETTPARPSVETLRMAKNANPPAGCKAKGVVNFPPFETLDDAALREIRRFQVHPFGSIQDTCRRIPYNSGKKDFYSKTGREFFEVFQYEFRVPGDDTPYTIMWDYSVGLVRMTPFFKCRGYSKTTPAKMLSQNPGLKDITYSITGGAIKAQGYWMPFACAKAVCLTFCHKIAGALVPLFGPRFLYDCVPEKTTGHGRMIIDPDIVLQAKRDASAVFNPRYALPSPRSSRSASPLPSQRPTRRHGRYNYRTEYDRQLLLSPHVTDTDVDSYPRLESYGRSMHPLMPPLRTAGRRIALPPTPLHSPGGTTVNLPYHHMHHHRSTSHPHEELHSLSVNPTANPWLSAIPRSPTPVSTSGRRYPFRQASSSSTSFPEQYAAADIHRGPSHGTKRGFGQMDTHNNNDDDDNDYDAGESNPSRAGSTPSIGGSRGQEHTDVDDDIRGPVPPALTVAAETGIPRSNPTTRTAQPDCRGAGVGSANNPRRASERDAATMLMHMMRGKNAGGGCRRTGDADGDVDADSRGRDSPPKDDGGGDGDGDGDGDGRRGSEPASPPRVIVLMRPQTPASRTGSNTRAKRRRTQVG</sequence>
<dbReference type="SUPFAM" id="SSF54616">
    <property type="entry name" value="DNA-binding domain of Mlu1-box binding protein MBP1"/>
    <property type="match status" value="1"/>
</dbReference>
<feature type="compositionally biased region" description="Polar residues" evidence="1">
    <location>
        <begin position="491"/>
        <end position="500"/>
    </location>
</feature>
<evidence type="ECO:0000259" key="2">
    <source>
        <dbReference type="PROSITE" id="PS51299"/>
    </source>
</evidence>
<feature type="region of interest" description="Disordered" evidence="1">
    <location>
        <begin position="380"/>
        <end position="518"/>
    </location>
</feature>
<dbReference type="InterPro" id="IPR036887">
    <property type="entry name" value="HTH_APSES_sf"/>
</dbReference>
<feature type="compositionally biased region" description="Low complexity" evidence="1">
    <location>
        <begin position="254"/>
        <end position="273"/>
    </location>
</feature>
<feature type="region of interest" description="Disordered" evidence="1">
    <location>
        <begin position="533"/>
        <end position="616"/>
    </location>
</feature>
<dbReference type="GO" id="GO:0003677">
    <property type="term" value="F:DNA binding"/>
    <property type="evidence" value="ECO:0007669"/>
    <property type="project" value="InterPro"/>
</dbReference>
<dbReference type="PANTHER" id="PTHR43828">
    <property type="entry name" value="ASPARAGINASE"/>
    <property type="match status" value="1"/>
</dbReference>
<dbReference type="GO" id="GO:0030907">
    <property type="term" value="C:MBF transcription complex"/>
    <property type="evidence" value="ECO:0007669"/>
    <property type="project" value="TreeGrafter"/>
</dbReference>
<dbReference type="InterPro" id="IPR003163">
    <property type="entry name" value="Tscrpt_reg_HTH_APSES-type"/>
</dbReference>
<gene>
    <name evidence="3" type="ORF">BT67DRAFT_217408</name>
</gene>
<dbReference type="Proteomes" id="UP001304895">
    <property type="component" value="Unassembled WGS sequence"/>
</dbReference>
<dbReference type="PROSITE" id="PS51299">
    <property type="entry name" value="HTH_APSES"/>
    <property type="match status" value="1"/>
</dbReference>
<dbReference type="Gene3D" id="3.10.260.10">
    <property type="entry name" value="Transcription regulator HTH, APSES-type DNA-binding domain"/>
    <property type="match status" value="1"/>
</dbReference>
<accession>A0AAN6UCN3</accession>
<dbReference type="PANTHER" id="PTHR43828:SF5">
    <property type="entry name" value="TRANSCRIPTIONAL REPRESSOR XBP1"/>
    <property type="match status" value="1"/>
</dbReference>
<name>A0AAN6UCN3_9PEZI</name>
<feature type="compositionally biased region" description="Polar residues" evidence="1">
    <location>
        <begin position="597"/>
        <end position="606"/>
    </location>
</feature>
<dbReference type="GO" id="GO:0033309">
    <property type="term" value="C:SBF transcription complex"/>
    <property type="evidence" value="ECO:0007669"/>
    <property type="project" value="TreeGrafter"/>
</dbReference>
<feature type="compositionally biased region" description="Basic residues" evidence="1">
    <location>
        <begin position="607"/>
        <end position="616"/>
    </location>
</feature>
<evidence type="ECO:0000256" key="1">
    <source>
        <dbReference type="SAM" id="MobiDB-lite"/>
    </source>
</evidence>
<feature type="region of interest" description="Disordered" evidence="1">
    <location>
        <begin position="254"/>
        <end position="282"/>
    </location>
</feature>